<comment type="similarity">
    <text evidence="1">Belongs to the beta-lactamase family.</text>
</comment>
<feature type="domain" description="Beta-lactamase-related" evidence="3">
    <location>
        <begin position="65"/>
        <end position="398"/>
    </location>
</feature>
<dbReference type="SUPFAM" id="SSF56601">
    <property type="entry name" value="beta-lactamase/transpeptidase-like"/>
    <property type="match status" value="1"/>
</dbReference>
<keyword evidence="2" id="KW-0732">Signal</keyword>
<gene>
    <name evidence="5" type="ORF">LTR36_006564</name>
</gene>
<comment type="caution">
    <text evidence="5">The sequence shown here is derived from an EMBL/GenBank/DDBJ whole genome shotgun (WGS) entry which is preliminary data.</text>
</comment>
<dbReference type="Proteomes" id="UP001324427">
    <property type="component" value="Unassembled WGS sequence"/>
</dbReference>
<dbReference type="PANTHER" id="PTHR22935:SF95">
    <property type="entry name" value="BETA-LACTAMASE-LIKE 1-RELATED"/>
    <property type="match status" value="1"/>
</dbReference>
<keyword evidence="6" id="KW-1185">Reference proteome</keyword>
<evidence type="ECO:0000256" key="1">
    <source>
        <dbReference type="ARBA" id="ARBA00038473"/>
    </source>
</evidence>
<evidence type="ECO:0000313" key="6">
    <source>
        <dbReference type="Proteomes" id="UP001324427"/>
    </source>
</evidence>
<dbReference type="EMBL" id="JAVFHQ010000004">
    <property type="protein sequence ID" value="KAK4549567.1"/>
    <property type="molecule type" value="Genomic_DNA"/>
</dbReference>
<reference evidence="5 6" key="1">
    <citation type="submission" date="2021-11" db="EMBL/GenBank/DDBJ databases">
        <title>Black yeast isolated from Biological Soil Crust.</title>
        <authorList>
            <person name="Kurbessoian T."/>
        </authorList>
    </citation>
    <scope>NUCLEOTIDE SEQUENCE [LARGE SCALE GENOMIC DNA]</scope>
    <source>
        <strain evidence="5 6">CCFEE 5522</strain>
    </source>
</reference>
<evidence type="ECO:0000259" key="4">
    <source>
        <dbReference type="Pfam" id="PF26335"/>
    </source>
</evidence>
<accession>A0AAV9JV19</accession>
<evidence type="ECO:0008006" key="7">
    <source>
        <dbReference type="Google" id="ProtNLM"/>
    </source>
</evidence>
<dbReference type="InterPro" id="IPR012338">
    <property type="entry name" value="Beta-lactam/transpept-like"/>
</dbReference>
<dbReference type="InterPro" id="IPR001466">
    <property type="entry name" value="Beta-lactam-related"/>
</dbReference>
<dbReference type="InterPro" id="IPR051478">
    <property type="entry name" value="Beta-lactamase-like_AB/R"/>
</dbReference>
<sequence>MHHSTLLACLSTLSFASAKCYDPSPAFPVPLWPSGAKDLKPAFDGIAAKLHALTAAEGANKYDTSSFSIEVTSNTDTLWRYYHTARRHNASRPGDTHVDGNSVYRIASITKTFTTLGLLYQHAAGNLSLDDPVSQYIAEFADPDSSGRIPWKDITLRIMASQLSGIPREMGQADVINEFSDPTQLGLPPVTREGLPQCYEYDHLHRPCTKTELLDQMKKKAPLFAPNQRSTYSNLNFELLGLVLENVTGLNYSDYMRQAIFAPLDMASTSVLKPASDEHAVLPLGQFFWDVDEGIHSPTGAIYSSSADLSVYLRYVLTHYNALATGVNWMLPASWTEGLSSFYGMPWEIFRTDKILRESKRPVTFVTKAGGVPDYFSRISIMPEFGLGLTILVGGSHDLLEAAQEIVTVELIRAAEAVVWRDVDSAYTGTYQAYSSAANQQPPLNSSLTITSSPSTGLLLMTFISNGTDVFTTLLAEYAGGARDDTHSWRAQFTPTLLYKNETTQQGEIWRLVVVPERLGEGQEAVWDGFCSTDVDPASYAGLPINEFVFWREEGVVELPAWRVRMRRVDSAADEGGGEKLVVQPRHA</sequence>
<protein>
    <recommendedName>
        <fullName evidence="7">Beta-lactamase-related domain-containing protein</fullName>
    </recommendedName>
</protein>
<dbReference type="PANTHER" id="PTHR22935">
    <property type="entry name" value="PENICILLIN-BINDING PROTEIN"/>
    <property type="match status" value="1"/>
</dbReference>
<dbReference type="AlphaFoldDB" id="A0AAV9JV19"/>
<dbReference type="Gene3D" id="3.40.710.10">
    <property type="entry name" value="DD-peptidase/beta-lactamase superfamily"/>
    <property type="match status" value="1"/>
</dbReference>
<name>A0AAV9JV19_9PEZI</name>
<feature type="domain" description="Beta-lactamase-like ARB-00930-like C-terminal" evidence="4">
    <location>
        <begin position="421"/>
        <end position="569"/>
    </location>
</feature>
<organism evidence="5 6">
    <name type="scientific">Oleoguttula mirabilis</name>
    <dbReference type="NCBI Taxonomy" id="1507867"/>
    <lineage>
        <taxon>Eukaryota</taxon>
        <taxon>Fungi</taxon>
        <taxon>Dikarya</taxon>
        <taxon>Ascomycota</taxon>
        <taxon>Pezizomycotina</taxon>
        <taxon>Dothideomycetes</taxon>
        <taxon>Dothideomycetidae</taxon>
        <taxon>Mycosphaerellales</taxon>
        <taxon>Teratosphaeriaceae</taxon>
        <taxon>Oleoguttula</taxon>
    </lineage>
</organism>
<dbReference type="Pfam" id="PF26335">
    <property type="entry name" value="ARB_00930_C"/>
    <property type="match status" value="1"/>
</dbReference>
<proteinExistence type="inferred from homology"/>
<evidence type="ECO:0000313" key="5">
    <source>
        <dbReference type="EMBL" id="KAK4549567.1"/>
    </source>
</evidence>
<feature type="signal peptide" evidence="2">
    <location>
        <begin position="1"/>
        <end position="18"/>
    </location>
</feature>
<evidence type="ECO:0000259" key="3">
    <source>
        <dbReference type="Pfam" id="PF00144"/>
    </source>
</evidence>
<evidence type="ECO:0000256" key="2">
    <source>
        <dbReference type="SAM" id="SignalP"/>
    </source>
</evidence>
<dbReference type="InterPro" id="IPR058664">
    <property type="entry name" value="ARB_00930-like_C"/>
</dbReference>
<feature type="chain" id="PRO_5043787861" description="Beta-lactamase-related domain-containing protein" evidence="2">
    <location>
        <begin position="19"/>
        <end position="588"/>
    </location>
</feature>
<dbReference type="Pfam" id="PF00144">
    <property type="entry name" value="Beta-lactamase"/>
    <property type="match status" value="1"/>
</dbReference>